<keyword evidence="2" id="KW-1185">Reference proteome</keyword>
<dbReference type="AlphaFoldDB" id="A0A842IKZ9"/>
<dbReference type="RefSeq" id="WP_185787648.1">
    <property type="nucleotide sequence ID" value="NZ_JACLCP010000001.1"/>
</dbReference>
<sequence length="477" mass="54248">MKKYLKISLSILLLLLIGYFGYKHFKKTTILLDVIHEDAESVIKIGVHDITKTLILDALWSPSYYWKKTGSYKKDKKKDSLKGDDKGVDLKPFSIVFYTIKAVENTLFTTFKIDDTEAFENYINKYSKKKSITILADSKGYKHLSLGKSKLILAWNTEKLAVALTSGTSIEKLKTVFEDVLLHNKLISDKNNDIIKKLSAASDHITFARKESLIGLNFKDGQAIIDGTIHTEIPNTFKTNITHNRLPEASLQMYFDANFDKQENNNILSRRLKDLSFFTKNNLEVKELVDRTNGFLSITIRGTTKQADTIVSYEYDDNFEKVAVKTLEEKKVPKVSMHIGTNDNESLEEYLTTQGAIKNNILTSIPYYTFYAEENSNGILFNTTKETTVTEEKNSSSFFRLETSFDGLQDDMSIPGANDIFSLLNTLEIEANQVEGTNQIEIQGKLSAKQEDINIIPQIFFGLQQKKADIFLDKEDL</sequence>
<dbReference type="EMBL" id="JACLCP010000001">
    <property type="protein sequence ID" value="MBC2843942.1"/>
    <property type="molecule type" value="Genomic_DNA"/>
</dbReference>
<protein>
    <submittedName>
        <fullName evidence="1">DUF4836 family protein</fullName>
    </submittedName>
</protein>
<accession>A0A842IKZ9</accession>
<organism evidence="1 2">
    <name type="scientific">Winogradskyella flava</name>
    <dbReference type="NCBI Taxonomy" id="1884876"/>
    <lineage>
        <taxon>Bacteria</taxon>
        <taxon>Pseudomonadati</taxon>
        <taxon>Bacteroidota</taxon>
        <taxon>Flavobacteriia</taxon>
        <taxon>Flavobacteriales</taxon>
        <taxon>Flavobacteriaceae</taxon>
        <taxon>Winogradskyella</taxon>
    </lineage>
</organism>
<proteinExistence type="predicted"/>
<gene>
    <name evidence="1" type="ORF">H7F21_02475</name>
</gene>
<name>A0A842IKZ9_9FLAO</name>
<reference evidence="1" key="1">
    <citation type="submission" date="2020-08" db="EMBL/GenBank/DDBJ databases">
        <title>Winogradskyella ouciana sp. nov., isolated from the hadal seawater of the Mariana Trench.</title>
        <authorList>
            <person name="He X."/>
        </authorList>
    </citation>
    <scope>NUCLEOTIDE SEQUENCE [LARGE SCALE GENOMIC DNA]</scope>
    <source>
        <strain evidence="1">KCTC 52348</strain>
    </source>
</reference>
<evidence type="ECO:0000313" key="2">
    <source>
        <dbReference type="Proteomes" id="UP000533900"/>
    </source>
</evidence>
<dbReference type="Proteomes" id="UP000533900">
    <property type="component" value="Unassembled WGS sequence"/>
</dbReference>
<evidence type="ECO:0000313" key="1">
    <source>
        <dbReference type="EMBL" id="MBC2843942.1"/>
    </source>
</evidence>
<comment type="caution">
    <text evidence="1">The sequence shown here is derived from an EMBL/GenBank/DDBJ whole genome shotgun (WGS) entry which is preliminary data.</text>
</comment>